<evidence type="ECO:0000313" key="3">
    <source>
        <dbReference type="Proteomes" id="UP000053398"/>
    </source>
</evidence>
<name>A0A101PZZ8_STRCK</name>
<dbReference type="Proteomes" id="UP000053398">
    <property type="component" value="Unassembled WGS sequence"/>
</dbReference>
<gene>
    <name evidence="2" type="ORF">AQJ11_28740</name>
</gene>
<keyword evidence="3" id="KW-1185">Reference proteome</keyword>
<dbReference type="AlphaFoldDB" id="A0A101PZZ8"/>
<organism evidence="2 3">
    <name type="scientific">Streptomyces corchorusii</name>
    <name type="common">Streptomyces chibaensis</name>
    <dbReference type="NCBI Taxonomy" id="1903"/>
    <lineage>
        <taxon>Bacteria</taxon>
        <taxon>Bacillati</taxon>
        <taxon>Actinomycetota</taxon>
        <taxon>Actinomycetes</taxon>
        <taxon>Kitasatosporales</taxon>
        <taxon>Streptomycetaceae</taxon>
        <taxon>Streptomyces</taxon>
    </lineage>
</organism>
<evidence type="ECO:0000313" key="2">
    <source>
        <dbReference type="EMBL" id="KUN20813.1"/>
    </source>
</evidence>
<keyword evidence="1" id="KW-1133">Transmembrane helix</keyword>
<feature type="transmembrane region" description="Helical" evidence="1">
    <location>
        <begin position="21"/>
        <end position="39"/>
    </location>
</feature>
<reference evidence="2 3" key="1">
    <citation type="submission" date="2015-10" db="EMBL/GenBank/DDBJ databases">
        <title>Draft genome sequence of Streptomyces corchorusii DSM 40340, type strain for the species Streptomyces corchorusii.</title>
        <authorList>
            <person name="Ruckert C."/>
            <person name="Winkler A."/>
            <person name="Kalinowski J."/>
            <person name="Kampfer P."/>
            <person name="Glaeser S."/>
        </authorList>
    </citation>
    <scope>NUCLEOTIDE SEQUENCE [LARGE SCALE GENOMIC DNA]</scope>
    <source>
        <strain evidence="2 3">DSM 40340</strain>
    </source>
</reference>
<keyword evidence="1" id="KW-0472">Membrane</keyword>
<dbReference type="RefSeq" id="WP_059265100.1">
    <property type="nucleotide sequence ID" value="NZ_KQ948362.1"/>
</dbReference>
<sequence length="77" mass="8325">MGASTVVIRELSGTGEDRRRVGFGLLAVSLLVQSTWVMTDGFRPHHSPLGIGWTAVTAALMHAPVPHPPVPRWTTHC</sequence>
<accession>A0A101PZZ8</accession>
<proteinExistence type="predicted"/>
<keyword evidence="1" id="KW-0812">Transmembrane</keyword>
<evidence type="ECO:0000256" key="1">
    <source>
        <dbReference type="SAM" id="Phobius"/>
    </source>
</evidence>
<dbReference type="EMBL" id="LMWP01000033">
    <property type="protein sequence ID" value="KUN20813.1"/>
    <property type="molecule type" value="Genomic_DNA"/>
</dbReference>
<comment type="caution">
    <text evidence="2">The sequence shown here is derived from an EMBL/GenBank/DDBJ whole genome shotgun (WGS) entry which is preliminary data.</text>
</comment>
<protein>
    <submittedName>
        <fullName evidence="2">Uncharacterized protein</fullName>
    </submittedName>
</protein>